<comment type="function">
    <text evidence="5">Modulates RecA activity.</text>
</comment>
<comment type="subcellular location">
    <subcellularLocation>
        <location evidence="1 5">Cytoplasm</location>
    </subcellularLocation>
</comment>
<reference evidence="9 10" key="1">
    <citation type="submission" date="2017-07" db="EMBL/GenBank/DDBJ databases">
        <title>The genome sequence of Paludifilum halophilum highlights mechanisms for microbial adaptation to high salt environemnts.</title>
        <authorList>
            <person name="Belbahri L."/>
        </authorList>
    </citation>
    <scope>NUCLEOTIDE SEQUENCE [LARGE SCALE GENOMIC DNA]</scope>
    <source>
        <strain evidence="9 10">DSM 102817</strain>
    </source>
</reference>
<dbReference type="Gene3D" id="1.10.10.10">
    <property type="entry name" value="Winged helix-like DNA-binding domain superfamily/Winged helix DNA-binding domain"/>
    <property type="match status" value="3"/>
</dbReference>
<dbReference type="GO" id="GO:0005737">
    <property type="term" value="C:cytoplasm"/>
    <property type="evidence" value="ECO:0007669"/>
    <property type="project" value="UniProtKB-SubCell"/>
</dbReference>
<comment type="similarity">
    <text evidence="2 5">Belongs to the RecX family.</text>
</comment>
<evidence type="ECO:0000259" key="8">
    <source>
        <dbReference type="Pfam" id="PF21982"/>
    </source>
</evidence>
<dbReference type="PANTHER" id="PTHR33602:SF1">
    <property type="entry name" value="REGULATORY PROTEIN RECX FAMILY PROTEIN"/>
    <property type="match status" value="1"/>
</dbReference>
<evidence type="ECO:0000256" key="3">
    <source>
        <dbReference type="ARBA" id="ARBA00018111"/>
    </source>
</evidence>
<dbReference type="InterPro" id="IPR053924">
    <property type="entry name" value="RecX_HTH_2nd"/>
</dbReference>
<organism evidence="9 10">
    <name type="scientific">Paludifilum halophilum</name>
    <dbReference type="NCBI Taxonomy" id="1642702"/>
    <lineage>
        <taxon>Bacteria</taxon>
        <taxon>Bacillati</taxon>
        <taxon>Bacillota</taxon>
        <taxon>Bacilli</taxon>
        <taxon>Bacillales</taxon>
        <taxon>Thermoactinomycetaceae</taxon>
        <taxon>Paludifilum</taxon>
    </lineage>
</organism>
<comment type="caution">
    <text evidence="9">The sequence shown here is derived from an EMBL/GenBank/DDBJ whole genome shotgun (WGS) entry which is preliminary data.</text>
</comment>
<accession>A0A235BBX2</accession>
<feature type="domain" description="RecX third three-helical" evidence="7">
    <location>
        <begin position="159"/>
        <end position="201"/>
    </location>
</feature>
<dbReference type="InterPro" id="IPR036388">
    <property type="entry name" value="WH-like_DNA-bd_sf"/>
</dbReference>
<keyword evidence="4 5" id="KW-0963">Cytoplasm</keyword>
<dbReference type="PANTHER" id="PTHR33602">
    <property type="entry name" value="REGULATORY PROTEIN RECX FAMILY PROTEIN"/>
    <property type="match status" value="1"/>
</dbReference>
<evidence type="ECO:0000259" key="6">
    <source>
        <dbReference type="Pfam" id="PF02631"/>
    </source>
</evidence>
<feature type="domain" description="RecX first three-helical" evidence="8">
    <location>
        <begin position="65"/>
        <end position="101"/>
    </location>
</feature>
<dbReference type="EMBL" id="NOWF01000001">
    <property type="protein sequence ID" value="OYD09519.1"/>
    <property type="molecule type" value="Genomic_DNA"/>
</dbReference>
<dbReference type="RefSeq" id="WP_094262619.1">
    <property type="nucleotide sequence ID" value="NZ_NOWF01000001.1"/>
</dbReference>
<protein>
    <recommendedName>
        <fullName evidence="3 5">Regulatory protein RecX</fullName>
    </recommendedName>
</protein>
<dbReference type="InterPro" id="IPR053925">
    <property type="entry name" value="RecX_HTH_3rd"/>
</dbReference>
<evidence type="ECO:0000256" key="2">
    <source>
        <dbReference type="ARBA" id="ARBA00009695"/>
    </source>
</evidence>
<evidence type="ECO:0000256" key="4">
    <source>
        <dbReference type="ARBA" id="ARBA00022490"/>
    </source>
</evidence>
<dbReference type="InterPro" id="IPR053926">
    <property type="entry name" value="RecX_HTH_1st"/>
</dbReference>
<dbReference type="Pfam" id="PF21982">
    <property type="entry name" value="RecX_HTH1"/>
    <property type="match status" value="1"/>
</dbReference>
<dbReference type="Proteomes" id="UP000215459">
    <property type="component" value="Unassembled WGS sequence"/>
</dbReference>
<name>A0A235BBX2_9BACL</name>
<dbReference type="InterPro" id="IPR003783">
    <property type="entry name" value="Regulatory_RecX"/>
</dbReference>
<gene>
    <name evidence="5" type="primary">recX</name>
    <name evidence="9" type="ORF">CHM34_00415</name>
</gene>
<dbReference type="Pfam" id="PF21981">
    <property type="entry name" value="RecX_HTH3"/>
    <property type="match status" value="1"/>
</dbReference>
<dbReference type="AlphaFoldDB" id="A0A235BBX2"/>
<evidence type="ECO:0000313" key="9">
    <source>
        <dbReference type="EMBL" id="OYD09519.1"/>
    </source>
</evidence>
<proteinExistence type="inferred from homology"/>
<dbReference type="Pfam" id="PF02631">
    <property type="entry name" value="RecX_HTH2"/>
    <property type="match status" value="1"/>
</dbReference>
<evidence type="ECO:0000256" key="5">
    <source>
        <dbReference type="HAMAP-Rule" id="MF_01114"/>
    </source>
</evidence>
<dbReference type="HAMAP" id="MF_01114">
    <property type="entry name" value="RecX"/>
    <property type="match status" value="1"/>
</dbReference>
<evidence type="ECO:0000313" key="10">
    <source>
        <dbReference type="Proteomes" id="UP000215459"/>
    </source>
</evidence>
<keyword evidence="10" id="KW-1185">Reference proteome</keyword>
<evidence type="ECO:0000259" key="7">
    <source>
        <dbReference type="Pfam" id="PF21981"/>
    </source>
</evidence>
<sequence>MGMCEITRIERQKSGAPRYNIHIDGSYRFAVHEDVLVRFALSKGMRVNPEEMERILDTEERNKVRQAALRYIGYKPRTVREVQRYLDGKGFDPRHRDSVVKEMKSHQYLDDRRFAQEWVEQRRRRKGYGARMLQQELEQKGISSDVAAEALTAVDEADEHRLAEQVAEKRYRRLLGNPWPTVERRLGQYLLRRGFNSSVVFGLLNQFRRRHDGEEGE</sequence>
<evidence type="ECO:0000256" key="1">
    <source>
        <dbReference type="ARBA" id="ARBA00004496"/>
    </source>
</evidence>
<feature type="domain" description="RecX second three-helical" evidence="6">
    <location>
        <begin position="110"/>
        <end position="151"/>
    </location>
</feature>
<dbReference type="GO" id="GO:0006282">
    <property type="term" value="P:regulation of DNA repair"/>
    <property type="evidence" value="ECO:0007669"/>
    <property type="project" value="UniProtKB-UniRule"/>
</dbReference>
<dbReference type="OrthoDB" id="5421057at2"/>